<dbReference type="EMBL" id="CM002926">
    <property type="protein sequence ID" value="KGN52344.1"/>
    <property type="molecule type" value="Genomic_DNA"/>
</dbReference>
<evidence type="ECO:0008006" key="4">
    <source>
        <dbReference type="Google" id="ProtNLM"/>
    </source>
</evidence>
<dbReference type="Gramene" id="KGN52344">
    <property type="protein sequence ID" value="KGN52344"/>
    <property type="gene ID" value="Csa_5G626040"/>
</dbReference>
<feature type="compositionally biased region" description="Low complexity" evidence="1">
    <location>
        <begin position="184"/>
        <end position="195"/>
    </location>
</feature>
<dbReference type="STRING" id="3659.A0A0A0KTT1"/>
<reference evidence="2 3" key="2">
    <citation type="journal article" date="2009" name="PLoS ONE">
        <title>An integrated genetic and cytogenetic map of the cucumber genome.</title>
        <authorList>
            <person name="Ren Y."/>
            <person name="Zhang Z."/>
            <person name="Liu J."/>
            <person name="Staub J.E."/>
            <person name="Han Y."/>
            <person name="Cheng Z."/>
            <person name="Li X."/>
            <person name="Lu J."/>
            <person name="Miao H."/>
            <person name="Kang H."/>
            <person name="Xie B."/>
            <person name="Gu X."/>
            <person name="Wang X."/>
            <person name="Du Y."/>
            <person name="Jin W."/>
            <person name="Huang S."/>
        </authorList>
    </citation>
    <scope>NUCLEOTIDE SEQUENCE [LARGE SCALE GENOMIC DNA]</scope>
    <source>
        <strain evidence="3">cv. 9930</strain>
    </source>
</reference>
<dbReference type="Proteomes" id="UP000029981">
    <property type="component" value="Chromosome 5"/>
</dbReference>
<accession>A0A0A0KTT1</accession>
<evidence type="ECO:0000256" key="1">
    <source>
        <dbReference type="SAM" id="MobiDB-lite"/>
    </source>
</evidence>
<gene>
    <name evidence="2" type="ORF">Csa_5G626040</name>
</gene>
<dbReference type="GO" id="GO:0061635">
    <property type="term" value="P:regulation of protein complex stability"/>
    <property type="evidence" value="ECO:0007669"/>
    <property type="project" value="InterPro"/>
</dbReference>
<organism evidence="2 3">
    <name type="scientific">Cucumis sativus</name>
    <name type="common">Cucumber</name>
    <dbReference type="NCBI Taxonomy" id="3659"/>
    <lineage>
        <taxon>Eukaryota</taxon>
        <taxon>Viridiplantae</taxon>
        <taxon>Streptophyta</taxon>
        <taxon>Embryophyta</taxon>
        <taxon>Tracheophyta</taxon>
        <taxon>Spermatophyta</taxon>
        <taxon>Magnoliopsida</taxon>
        <taxon>eudicotyledons</taxon>
        <taxon>Gunneridae</taxon>
        <taxon>Pentapetalae</taxon>
        <taxon>rosids</taxon>
        <taxon>fabids</taxon>
        <taxon>Cucurbitales</taxon>
        <taxon>Cucurbitaceae</taxon>
        <taxon>Benincaseae</taxon>
        <taxon>Cucumis</taxon>
    </lineage>
</organism>
<dbReference type="PANTHER" id="PTHR35753">
    <property type="entry name" value="PROTEIN MAINTENANCE OF PSII UNDER HIGH LIGHT 1"/>
    <property type="match status" value="1"/>
</dbReference>
<evidence type="ECO:0000313" key="2">
    <source>
        <dbReference type="EMBL" id="KGN52344.1"/>
    </source>
</evidence>
<dbReference type="PANTHER" id="PTHR35753:SF2">
    <property type="entry name" value="PROTEIN MAINTENANCE OF PSII UNDER HIGH LIGHT 1"/>
    <property type="match status" value="1"/>
</dbReference>
<reference evidence="2 3" key="3">
    <citation type="journal article" date="2010" name="BMC Genomics">
        <title>Transcriptome sequencing and comparative analysis of cucumber flowers with different sex types.</title>
        <authorList>
            <person name="Guo S."/>
            <person name="Zheng Y."/>
            <person name="Joung J.G."/>
            <person name="Liu S."/>
            <person name="Zhang Z."/>
            <person name="Crasta O.R."/>
            <person name="Sobral B.W."/>
            <person name="Xu Y."/>
            <person name="Huang S."/>
            <person name="Fei Z."/>
        </authorList>
    </citation>
    <scope>NUCLEOTIDE SEQUENCE [LARGE SCALE GENOMIC DNA]</scope>
    <source>
        <strain evidence="3">cv. 9930</strain>
    </source>
</reference>
<reference evidence="2 3" key="4">
    <citation type="journal article" date="2011" name="BMC Genomics">
        <title>RNA-Seq improves annotation of protein-coding genes in the cucumber genome.</title>
        <authorList>
            <person name="Li Z."/>
            <person name="Zhang Z."/>
            <person name="Yan P."/>
            <person name="Huang S."/>
            <person name="Fei Z."/>
            <person name="Lin K."/>
        </authorList>
    </citation>
    <scope>NUCLEOTIDE SEQUENCE [LARGE SCALE GENOMIC DNA]</scope>
    <source>
        <strain evidence="3">cv. 9930</strain>
    </source>
</reference>
<dbReference type="OMA" id="MMACASQ"/>
<dbReference type="GO" id="GO:0009535">
    <property type="term" value="C:chloroplast thylakoid membrane"/>
    <property type="evidence" value="ECO:0007669"/>
    <property type="project" value="InterPro"/>
</dbReference>
<dbReference type="AlphaFoldDB" id="A0A0A0KTT1"/>
<dbReference type="InterPro" id="IPR038936">
    <property type="entry name" value="MPH1"/>
</dbReference>
<reference evidence="2 3" key="1">
    <citation type="journal article" date="2009" name="Nat. Genet.">
        <title>The genome of the cucumber, Cucumis sativus L.</title>
        <authorList>
            <person name="Huang S."/>
            <person name="Li R."/>
            <person name="Zhang Z."/>
            <person name="Li L."/>
            <person name="Gu X."/>
            <person name="Fan W."/>
            <person name="Lucas W.J."/>
            <person name="Wang X."/>
            <person name="Xie B."/>
            <person name="Ni P."/>
            <person name="Ren Y."/>
            <person name="Zhu H."/>
            <person name="Li J."/>
            <person name="Lin K."/>
            <person name="Jin W."/>
            <person name="Fei Z."/>
            <person name="Li G."/>
            <person name="Staub J."/>
            <person name="Kilian A."/>
            <person name="van der Vossen E.A."/>
            <person name="Wu Y."/>
            <person name="Guo J."/>
            <person name="He J."/>
            <person name="Jia Z."/>
            <person name="Ren Y."/>
            <person name="Tian G."/>
            <person name="Lu Y."/>
            <person name="Ruan J."/>
            <person name="Qian W."/>
            <person name="Wang M."/>
            <person name="Huang Q."/>
            <person name="Li B."/>
            <person name="Xuan Z."/>
            <person name="Cao J."/>
            <person name="Asan"/>
            <person name="Wu Z."/>
            <person name="Zhang J."/>
            <person name="Cai Q."/>
            <person name="Bai Y."/>
            <person name="Zhao B."/>
            <person name="Han Y."/>
            <person name="Li Y."/>
            <person name="Li X."/>
            <person name="Wang S."/>
            <person name="Shi Q."/>
            <person name="Liu S."/>
            <person name="Cho W.K."/>
            <person name="Kim J.Y."/>
            <person name="Xu Y."/>
            <person name="Heller-Uszynska K."/>
            <person name="Miao H."/>
            <person name="Cheng Z."/>
            <person name="Zhang S."/>
            <person name="Wu J."/>
            <person name="Yang Y."/>
            <person name="Kang H."/>
            <person name="Li M."/>
            <person name="Liang H."/>
            <person name="Ren X."/>
            <person name="Shi Z."/>
            <person name="Wen M."/>
            <person name="Jian M."/>
            <person name="Yang H."/>
            <person name="Zhang G."/>
            <person name="Yang Z."/>
            <person name="Chen R."/>
            <person name="Liu S."/>
            <person name="Li J."/>
            <person name="Ma L."/>
            <person name="Liu H."/>
            <person name="Zhou Y."/>
            <person name="Zhao J."/>
            <person name="Fang X."/>
            <person name="Li G."/>
            <person name="Fang L."/>
            <person name="Li Y."/>
            <person name="Liu D."/>
            <person name="Zheng H."/>
            <person name="Zhang Y."/>
            <person name="Qin N."/>
            <person name="Li Z."/>
            <person name="Yang G."/>
            <person name="Yang S."/>
            <person name="Bolund L."/>
            <person name="Kristiansen K."/>
            <person name="Zheng H."/>
            <person name="Li S."/>
            <person name="Zhang X."/>
            <person name="Yang H."/>
            <person name="Wang J."/>
            <person name="Sun R."/>
            <person name="Zhang B."/>
            <person name="Jiang S."/>
            <person name="Wang J."/>
            <person name="Du Y."/>
            <person name="Li S."/>
        </authorList>
    </citation>
    <scope>NUCLEOTIDE SEQUENCE [LARGE SCALE GENOMIC DNA]</scope>
    <source>
        <strain evidence="3">cv. 9930</strain>
    </source>
</reference>
<sequence>MMACASQTLIAANSCSFPSHRAMRKSQRLFSQNTSNLVLTVRASSEDSDCNVDECAPDKEVGKISMEWLAGEKTKVVGTYPPRRKGWTGYVEKDTAGQTNIYSIEPVVYVAESAISSGTAGSSSEGAENTLAIAGGIALIAVAVASSILLQVGKKPPEVKTVEYTGPSLSYYINKFNTREIVQPPVQSEPESSSQIDGVTPQVTQIQIQPDIPAPEVTDVQVESQTTEPSSSAVSSAL</sequence>
<dbReference type="eggNOG" id="KOG1075">
    <property type="taxonomic scope" value="Eukaryota"/>
</dbReference>
<dbReference type="OrthoDB" id="1931594at2759"/>
<protein>
    <recommendedName>
        <fullName evidence="4">Protein MAINTENANCE OF PSII UNDER HIGH LIGHT 1</fullName>
    </recommendedName>
</protein>
<feature type="compositionally biased region" description="Polar residues" evidence="1">
    <location>
        <begin position="221"/>
        <end position="238"/>
    </location>
</feature>
<proteinExistence type="predicted"/>
<dbReference type="KEGG" id="csv:101215285"/>
<evidence type="ECO:0000313" key="3">
    <source>
        <dbReference type="Proteomes" id="UP000029981"/>
    </source>
</evidence>
<name>A0A0A0KTT1_CUCSA</name>
<keyword evidence="3" id="KW-1185">Reference proteome</keyword>
<feature type="region of interest" description="Disordered" evidence="1">
    <location>
        <begin position="184"/>
        <end position="238"/>
    </location>
</feature>